<keyword evidence="2" id="KW-0675">Receptor</keyword>
<comment type="similarity">
    <text evidence="1">Belongs to the UPF0065 (bug) family.</text>
</comment>
<reference evidence="2 3" key="1">
    <citation type="submission" date="2018-10" db="EMBL/GenBank/DDBJ databases">
        <authorList>
            <person name="Criscuolo A."/>
        </authorList>
    </citation>
    <scope>NUCLEOTIDE SEQUENCE [LARGE SCALE GENOMIC DNA]</scope>
    <source>
        <strain evidence="2">DnA1</strain>
    </source>
</reference>
<dbReference type="OrthoDB" id="9780943at2"/>
<dbReference type="InterPro" id="IPR005064">
    <property type="entry name" value="BUG"/>
</dbReference>
<dbReference type="PANTHER" id="PTHR42928">
    <property type="entry name" value="TRICARBOXYLATE-BINDING PROTEIN"/>
    <property type="match status" value="1"/>
</dbReference>
<protein>
    <submittedName>
        <fullName evidence="2">Tripartite tricarboxylate transporter family receptor</fullName>
    </submittedName>
</protein>
<dbReference type="SUPFAM" id="SSF53850">
    <property type="entry name" value="Periplasmic binding protein-like II"/>
    <property type="match status" value="1"/>
</dbReference>
<evidence type="ECO:0000313" key="3">
    <source>
        <dbReference type="Proteomes" id="UP000277294"/>
    </source>
</evidence>
<dbReference type="Gene3D" id="3.40.190.10">
    <property type="entry name" value="Periplasmic binding protein-like II"/>
    <property type="match status" value="1"/>
</dbReference>
<dbReference type="PROSITE" id="PS51318">
    <property type="entry name" value="TAT"/>
    <property type="match status" value="1"/>
</dbReference>
<dbReference type="AlphaFoldDB" id="A0A3P4B2I0"/>
<dbReference type="Pfam" id="PF03401">
    <property type="entry name" value="TctC"/>
    <property type="match status" value="1"/>
</dbReference>
<accession>A0A3P4B2I0</accession>
<dbReference type="CDD" id="cd07012">
    <property type="entry name" value="PBP2_Bug_TTT"/>
    <property type="match status" value="1"/>
</dbReference>
<dbReference type="EMBL" id="UWPJ01000019">
    <property type="protein sequence ID" value="VCU70489.1"/>
    <property type="molecule type" value="Genomic_DNA"/>
</dbReference>
<dbReference type="Proteomes" id="UP000277294">
    <property type="component" value="Unassembled WGS sequence"/>
</dbReference>
<evidence type="ECO:0000256" key="1">
    <source>
        <dbReference type="ARBA" id="ARBA00006987"/>
    </source>
</evidence>
<dbReference type="InterPro" id="IPR042100">
    <property type="entry name" value="Bug_dom1"/>
</dbReference>
<dbReference type="InterPro" id="IPR006311">
    <property type="entry name" value="TAT_signal"/>
</dbReference>
<keyword evidence="3" id="KW-1185">Reference proteome</keyword>
<organism evidence="2 3">
    <name type="scientific">Pigmentiphaga humi</name>
    <dbReference type="NCBI Taxonomy" id="2478468"/>
    <lineage>
        <taxon>Bacteria</taxon>
        <taxon>Pseudomonadati</taxon>
        <taxon>Pseudomonadota</taxon>
        <taxon>Betaproteobacteria</taxon>
        <taxon>Burkholderiales</taxon>
        <taxon>Alcaligenaceae</taxon>
        <taxon>Pigmentiphaga</taxon>
    </lineage>
</organism>
<evidence type="ECO:0000313" key="2">
    <source>
        <dbReference type="EMBL" id="VCU70489.1"/>
    </source>
</evidence>
<dbReference type="PANTHER" id="PTHR42928:SF5">
    <property type="entry name" value="BLR1237 PROTEIN"/>
    <property type="match status" value="1"/>
</dbReference>
<sequence length="346" mass="35812">MHHHHSPGSETFHPDAPSRRRLLQALGALPLAAAAGGTAAANATAAFPAKAIKVVCPYGAGSPVDVVGRYIVACMQGGFAGSAAYVENVAGGGGTVGPANVLRAPDDGYTLLIQLSASLATGQLLNPSAKYDPARDFVPLWGLSTMGTVVIVSAQSPYKTMKEFMAAARARPGQLTYGTAGVGSTPHINTEMFMRATGIQLMHVPYRSSSAVITDMLGGQIDCLLASISSAAPLIADGRVRGLAVLRPDRVNIISGVPTLKETGVSDWLPTPSIFTLFSSAGVPQDIRDAIGAACQKGLERDVQASGRLEQLGLNGSVQGKELARFVAEEREALVRTVKEAGIAPS</sequence>
<proteinExistence type="inferred from homology"/>
<gene>
    <name evidence="2" type="ORF">PIGHUM_02561</name>
</gene>
<name>A0A3P4B2I0_9BURK</name>
<dbReference type="Gene3D" id="3.40.190.150">
    <property type="entry name" value="Bordetella uptake gene, domain 1"/>
    <property type="match status" value="1"/>
</dbReference>
<dbReference type="RefSeq" id="WP_124080004.1">
    <property type="nucleotide sequence ID" value="NZ_UWPJ01000019.1"/>
</dbReference>
<dbReference type="PIRSF" id="PIRSF017082">
    <property type="entry name" value="YflP"/>
    <property type="match status" value="1"/>
</dbReference>